<dbReference type="Proteomes" id="UP000234902">
    <property type="component" value="Unassembled WGS sequence"/>
</dbReference>
<feature type="transmembrane region" description="Helical" evidence="1">
    <location>
        <begin position="45"/>
        <end position="66"/>
    </location>
</feature>
<sequence>MFKNKYRVAVDYFKKRTELEKILLILVLLALFIVFIYALPTLLDLSFKVFTLILVIISSISAWRYYNKLEEVYYDTSKLSLCFKQIVSRLDSDSKNRYLFHSWQVVRASKKKTAKVIELVCMTDSNIKDFNANQIEAQISIYLSEFLESHGMTSTNAEIFSCKSVAVAEYDNVNYLFIRFLLAVNENEASSFKKELDVYKAKQETIEKVEDSDFRN</sequence>
<organism evidence="2 3">
    <name type="scientific">Streptococcus mitis</name>
    <dbReference type="NCBI Taxonomy" id="28037"/>
    <lineage>
        <taxon>Bacteria</taxon>
        <taxon>Bacillati</taxon>
        <taxon>Bacillota</taxon>
        <taxon>Bacilli</taxon>
        <taxon>Lactobacillales</taxon>
        <taxon>Streptococcaceae</taxon>
        <taxon>Streptococcus</taxon>
        <taxon>Streptococcus mitis group</taxon>
    </lineage>
</organism>
<evidence type="ECO:0000256" key="1">
    <source>
        <dbReference type="SAM" id="Phobius"/>
    </source>
</evidence>
<protein>
    <submittedName>
        <fullName evidence="2">Uncharacterized protein</fullName>
    </submittedName>
</protein>
<proteinExistence type="predicted"/>
<keyword evidence="1" id="KW-0812">Transmembrane</keyword>
<accession>A0A2I1TXZ6</accession>
<evidence type="ECO:0000313" key="2">
    <source>
        <dbReference type="EMBL" id="PKZ98506.1"/>
    </source>
</evidence>
<keyword evidence="1" id="KW-0472">Membrane</keyword>
<keyword evidence="1" id="KW-1133">Transmembrane helix</keyword>
<comment type="caution">
    <text evidence="2">The sequence shown here is derived from an EMBL/GenBank/DDBJ whole genome shotgun (WGS) entry which is preliminary data.</text>
</comment>
<evidence type="ECO:0000313" key="3">
    <source>
        <dbReference type="Proteomes" id="UP000234902"/>
    </source>
</evidence>
<dbReference type="AlphaFoldDB" id="A0A2I1TXZ6"/>
<gene>
    <name evidence="2" type="ORF">CYK19_06325</name>
</gene>
<dbReference type="EMBL" id="PKID01000006">
    <property type="protein sequence ID" value="PKZ98506.1"/>
    <property type="molecule type" value="Genomic_DNA"/>
</dbReference>
<reference evidence="2 3" key="1">
    <citation type="submission" date="2017-12" db="EMBL/GenBank/DDBJ databases">
        <title>Phylogenetic diversity of female urinary microbiome.</title>
        <authorList>
            <person name="Thomas-White K."/>
            <person name="Wolfe A.J."/>
        </authorList>
    </citation>
    <scope>NUCLEOTIDE SEQUENCE [LARGE SCALE GENOMIC DNA]</scope>
    <source>
        <strain evidence="2 3">UMB0079</strain>
    </source>
</reference>
<name>A0A2I1TXZ6_STRMT</name>
<feature type="transmembrane region" description="Helical" evidence="1">
    <location>
        <begin position="21"/>
        <end position="39"/>
    </location>
</feature>
<dbReference type="RefSeq" id="WP_101782346.1">
    <property type="nucleotide sequence ID" value="NZ_PKID01000006.1"/>
</dbReference>